<evidence type="ECO:0000256" key="9">
    <source>
        <dbReference type="PIRSR" id="PIRSR602401-1"/>
    </source>
</evidence>
<dbReference type="InterPro" id="IPR002401">
    <property type="entry name" value="Cyt_P450_E_grp-I"/>
</dbReference>
<dbReference type="GO" id="GO:0004497">
    <property type="term" value="F:monooxygenase activity"/>
    <property type="evidence" value="ECO:0007669"/>
    <property type="project" value="UniProtKB-KW"/>
</dbReference>
<keyword evidence="6 10" id="KW-0560">Oxidoreductase</keyword>
<evidence type="ECO:0000256" key="10">
    <source>
        <dbReference type="RuleBase" id="RU000461"/>
    </source>
</evidence>
<dbReference type="VEuPathDB" id="FungiDB:PLEOSDRAFT_1110291"/>
<dbReference type="PRINTS" id="PR00463">
    <property type="entry name" value="EP450I"/>
</dbReference>
<dbReference type="PANTHER" id="PTHR46300">
    <property type="entry name" value="P450, PUTATIVE (EUROFUNG)-RELATED-RELATED"/>
    <property type="match status" value="1"/>
</dbReference>
<dbReference type="Gene3D" id="1.10.630.10">
    <property type="entry name" value="Cytochrome P450"/>
    <property type="match status" value="1"/>
</dbReference>
<evidence type="ECO:0000256" key="6">
    <source>
        <dbReference type="ARBA" id="ARBA00023002"/>
    </source>
</evidence>
<dbReference type="PANTHER" id="PTHR46300:SF7">
    <property type="entry name" value="P450, PUTATIVE (EUROFUNG)-RELATED"/>
    <property type="match status" value="1"/>
</dbReference>
<dbReference type="InParanoid" id="A0A067NYB3"/>
<keyword evidence="4 9" id="KW-0349">Heme</keyword>
<dbReference type="InterPro" id="IPR036396">
    <property type="entry name" value="Cyt_P450_sf"/>
</dbReference>
<dbReference type="InterPro" id="IPR050364">
    <property type="entry name" value="Cytochrome_P450_fung"/>
</dbReference>
<dbReference type="PROSITE" id="PS00086">
    <property type="entry name" value="CYTOCHROME_P450"/>
    <property type="match status" value="1"/>
</dbReference>
<dbReference type="InterPro" id="IPR017972">
    <property type="entry name" value="Cyt_P450_CS"/>
</dbReference>
<feature type="binding site" description="axial binding residue" evidence="9">
    <location>
        <position position="436"/>
    </location>
    <ligand>
        <name>heme</name>
        <dbReference type="ChEBI" id="CHEBI:30413"/>
    </ligand>
    <ligandPart>
        <name>Fe</name>
        <dbReference type="ChEBI" id="CHEBI:18248"/>
    </ligandPart>
</feature>
<keyword evidence="8 10" id="KW-0503">Monooxygenase</keyword>
<evidence type="ECO:0000256" key="7">
    <source>
        <dbReference type="ARBA" id="ARBA00023004"/>
    </source>
</evidence>
<evidence type="ECO:0008006" key="13">
    <source>
        <dbReference type="Google" id="ProtNLM"/>
    </source>
</evidence>
<gene>
    <name evidence="11" type="ORF">PLEOSDRAFT_1110291</name>
</gene>
<comment type="similarity">
    <text evidence="3 10">Belongs to the cytochrome P450 family.</text>
</comment>
<dbReference type="GO" id="GO:0005506">
    <property type="term" value="F:iron ion binding"/>
    <property type="evidence" value="ECO:0007669"/>
    <property type="project" value="InterPro"/>
</dbReference>
<comment type="cofactor">
    <cofactor evidence="1 9">
        <name>heme</name>
        <dbReference type="ChEBI" id="CHEBI:30413"/>
    </cofactor>
</comment>
<sequence>MLQDFVFVALAFLLALTGYYRWRKPSLPVPPGPKGYPIIGNLLDVPSEQLWVKFLEWSKEYKSDIIYFRVFGSSTIVLNSLKAANDLLSVRSMLYSDRPVRTMVDELLGWGSLISNLTYGHAWRIRRRAFWQEFNPARSVNHRPRQLWYSHDLLRRLLKDPDNFLHHIHYSLAASIISATYGLDVLPENDPNIERAEKALDNFKHAAIAGLYLVDVLPFLKYVPSWMPGAGFKRFAEKSRPDTMDMLNAPFVEGCNRIREGKNEPSLLSRSLAKGGHSIEDHPDAKLIKDVTGVAYVGGAETTKAALSTFIAAMLLYPEVQKKAQQEVDSFNRSRLPLFEDLPNMPYVHAIMLEVLRWQSVLPLAIAHRLTMDDEYKGYYIPKGSIVFVNVWALLRDEEYYPDPDTFRPERFLKDGKINPKVADLIPNFGFGRRICPGRFFAIDSLWLNIASILTVFDITKAKDEEEREIEPDIQWTPNFTRHIIPFKCSITPRSSEAGKLIRDSELI</sequence>
<comment type="pathway">
    <text evidence="2">Secondary metabolite biosynthesis.</text>
</comment>
<evidence type="ECO:0000313" key="12">
    <source>
        <dbReference type="Proteomes" id="UP000027073"/>
    </source>
</evidence>
<dbReference type="STRING" id="1137138.A0A067NYB3"/>
<evidence type="ECO:0000256" key="8">
    <source>
        <dbReference type="ARBA" id="ARBA00023033"/>
    </source>
</evidence>
<evidence type="ECO:0000256" key="5">
    <source>
        <dbReference type="ARBA" id="ARBA00022723"/>
    </source>
</evidence>
<evidence type="ECO:0000256" key="2">
    <source>
        <dbReference type="ARBA" id="ARBA00005179"/>
    </source>
</evidence>
<dbReference type="Proteomes" id="UP000027073">
    <property type="component" value="Unassembled WGS sequence"/>
</dbReference>
<accession>A0A067NYB3</accession>
<dbReference type="GO" id="GO:0016705">
    <property type="term" value="F:oxidoreductase activity, acting on paired donors, with incorporation or reduction of molecular oxygen"/>
    <property type="evidence" value="ECO:0007669"/>
    <property type="project" value="InterPro"/>
</dbReference>
<organism evidence="11 12">
    <name type="scientific">Pleurotus ostreatus (strain PC15)</name>
    <name type="common">Oyster mushroom</name>
    <dbReference type="NCBI Taxonomy" id="1137138"/>
    <lineage>
        <taxon>Eukaryota</taxon>
        <taxon>Fungi</taxon>
        <taxon>Dikarya</taxon>
        <taxon>Basidiomycota</taxon>
        <taxon>Agaricomycotina</taxon>
        <taxon>Agaricomycetes</taxon>
        <taxon>Agaricomycetidae</taxon>
        <taxon>Agaricales</taxon>
        <taxon>Pleurotineae</taxon>
        <taxon>Pleurotaceae</taxon>
        <taxon>Pleurotus</taxon>
    </lineage>
</organism>
<dbReference type="InterPro" id="IPR001128">
    <property type="entry name" value="Cyt_P450"/>
</dbReference>
<evidence type="ECO:0000256" key="1">
    <source>
        <dbReference type="ARBA" id="ARBA00001971"/>
    </source>
</evidence>
<keyword evidence="7 9" id="KW-0408">Iron</keyword>
<name>A0A067NYB3_PLEO1</name>
<keyword evidence="5 9" id="KW-0479">Metal-binding</keyword>
<dbReference type="CDD" id="cd11065">
    <property type="entry name" value="CYP64-like"/>
    <property type="match status" value="1"/>
</dbReference>
<evidence type="ECO:0000256" key="3">
    <source>
        <dbReference type="ARBA" id="ARBA00010617"/>
    </source>
</evidence>
<dbReference type="OrthoDB" id="2789670at2759"/>
<dbReference type="GO" id="GO:0020037">
    <property type="term" value="F:heme binding"/>
    <property type="evidence" value="ECO:0007669"/>
    <property type="project" value="InterPro"/>
</dbReference>
<proteinExistence type="inferred from homology"/>
<protein>
    <recommendedName>
        <fullName evidence="13">Cytochrome P450</fullName>
    </recommendedName>
</protein>
<dbReference type="SUPFAM" id="SSF48264">
    <property type="entry name" value="Cytochrome P450"/>
    <property type="match status" value="1"/>
</dbReference>
<dbReference type="EMBL" id="KL198004">
    <property type="protein sequence ID" value="KDQ32864.1"/>
    <property type="molecule type" value="Genomic_DNA"/>
</dbReference>
<evidence type="ECO:0000256" key="4">
    <source>
        <dbReference type="ARBA" id="ARBA00022617"/>
    </source>
</evidence>
<evidence type="ECO:0000313" key="11">
    <source>
        <dbReference type="EMBL" id="KDQ32864.1"/>
    </source>
</evidence>
<dbReference type="HOGENOM" id="CLU_001570_2_3_1"/>
<reference evidence="12" key="1">
    <citation type="journal article" date="2014" name="Proc. Natl. Acad. Sci. U.S.A.">
        <title>Extensive sampling of basidiomycete genomes demonstrates inadequacy of the white-rot/brown-rot paradigm for wood decay fungi.</title>
        <authorList>
            <person name="Riley R."/>
            <person name="Salamov A.A."/>
            <person name="Brown D.W."/>
            <person name="Nagy L.G."/>
            <person name="Floudas D."/>
            <person name="Held B.W."/>
            <person name="Levasseur A."/>
            <person name="Lombard V."/>
            <person name="Morin E."/>
            <person name="Otillar R."/>
            <person name="Lindquist E.A."/>
            <person name="Sun H."/>
            <person name="LaButti K.M."/>
            <person name="Schmutz J."/>
            <person name="Jabbour D."/>
            <person name="Luo H."/>
            <person name="Baker S.E."/>
            <person name="Pisabarro A.G."/>
            <person name="Walton J.D."/>
            <person name="Blanchette R.A."/>
            <person name="Henrissat B."/>
            <person name="Martin F."/>
            <person name="Cullen D."/>
            <person name="Hibbett D.S."/>
            <person name="Grigoriev I.V."/>
        </authorList>
    </citation>
    <scope>NUCLEOTIDE SEQUENCE [LARGE SCALE GENOMIC DNA]</scope>
    <source>
        <strain evidence="12">PC15</strain>
    </source>
</reference>
<dbReference type="Pfam" id="PF00067">
    <property type="entry name" value="p450"/>
    <property type="match status" value="1"/>
</dbReference>
<dbReference type="AlphaFoldDB" id="A0A067NYB3"/>